<feature type="region of interest" description="Disordered" evidence="1">
    <location>
        <begin position="279"/>
        <end position="334"/>
    </location>
</feature>
<name>A0A6H3FD29_9BACT</name>
<dbReference type="Proteomes" id="UP000292919">
    <property type="component" value="Unassembled WGS sequence"/>
</dbReference>
<feature type="transmembrane region" description="Helical" evidence="2">
    <location>
        <begin position="133"/>
        <end position="150"/>
    </location>
</feature>
<feature type="transmembrane region" description="Helical" evidence="2">
    <location>
        <begin position="52"/>
        <end position="75"/>
    </location>
</feature>
<keyword evidence="2" id="KW-0472">Membrane</keyword>
<feature type="transmembrane region" description="Helical" evidence="2">
    <location>
        <begin position="87"/>
        <end position="113"/>
    </location>
</feature>
<reference evidence="3 4" key="1">
    <citation type="submission" date="2018-12" db="EMBL/GenBank/DDBJ databases">
        <title>First genome draft of Desulfovibrio legallis sp. nov.</title>
        <authorList>
            <person name="Ben Dhia O."/>
            <person name="Najjari A."/>
            <person name="Ferjani R."/>
            <person name="Fhoula I."/>
            <person name="Fardeau M.-L."/>
            <person name="Boudabbous A."/>
            <person name="Ouzari H.I."/>
        </authorList>
    </citation>
    <scope>NUCLEOTIDE SEQUENCE [LARGE SCALE GENOMIC DNA]</scope>
    <source>
        <strain evidence="3 4">H1T</strain>
    </source>
</reference>
<dbReference type="Gene3D" id="1.20.1440.130">
    <property type="entry name" value="VKOR domain"/>
    <property type="match status" value="1"/>
</dbReference>
<dbReference type="InterPro" id="IPR038354">
    <property type="entry name" value="VKOR_sf"/>
</dbReference>
<keyword evidence="2" id="KW-0812">Transmembrane</keyword>
<evidence type="ECO:0008006" key="5">
    <source>
        <dbReference type="Google" id="ProtNLM"/>
    </source>
</evidence>
<gene>
    <name evidence="3" type="ORF">EB812_01715</name>
</gene>
<protein>
    <recommendedName>
        <fullName evidence="5">Vitamin K epoxide reductase family protein</fullName>
    </recommendedName>
</protein>
<evidence type="ECO:0000256" key="1">
    <source>
        <dbReference type="SAM" id="MobiDB-lite"/>
    </source>
</evidence>
<accession>A0A6H3FD29</accession>
<organism evidence="3 4">
    <name type="scientific">Desulfovibrio legallii</name>
    <dbReference type="NCBI Taxonomy" id="571438"/>
    <lineage>
        <taxon>Bacteria</taxon>
        <taxon>Pseudomonadati</taxon>
        <taxon>Thermodesulfobacteriota</taxon>
        <taxon>Desulfovibrionia</taxon>
        <taxon>Desulfovibrionales</taxon>
        <taxon>Desulfovibrionaceae</taxon>
        <taxon>Desulfovibrio</taxon>
    </lineage>
</organism>
<evidence type="ECO:0000313" key="4">
    <source>
        <dbReference type="Proteomes" id="UP000292919"/>
    </source>
</evidence>
<dbReference type="AlphaFoldDB" id="A0A6H3FD29"/>
<proteinExistence type="predicted"/>
<sequence length="334" mass="35279">MNRPHEILIGPLCLALLATAFSAWSALGNEVSICVTAGCSLYQDSAIAGIPLWWLGAGVFAALAGLALLGQAAAGRALAGLALLGDVFLLALMAFTAPCVSCLVAAVFFALLYLGFRQATATRNRASRPGRSVLLAVWLVLFIVNVGAVARSLAQVWPLTDNGEEATVHMFFSPSCPSCREGIRVLSGHVDVAFYPVAENEADVYKTARMMELLDQGQSMAQALEGAQQAQPPTGLAAWWPDHFWLRFRLLRNKAHIFLSGGQAVPFFEYHGLPSMLTRQGGNAARNQGQSPPLSSAAPQGQNGFVPTTDPALPAELAPTPQIAGQCSGPVPCP</sequence>
<keyword evidence="2" id="KW-1133">Transmembrane helix</keyword>
<dbReference type="EMBL" id="SIXC01000002">
    <property type="protein sequence ID" value="TBH81507.1"/>
    <property type="molecule type" value="Genomic_DNA"/>
</dbReference>
<keyword evidence="4" id="KW-1185">Reference proteome</keyword>
<evidence type="ECO:0000313" key="3">
    <source>
        <dbReference type="EMBL" id="TBH81507.1"/>
    </source>
</evidence>
<dbReference type="RefSeq" id="WP_130957755.1">
    <property type="nucleotide sequence ID" value="NZ_JBHSHA010000012.1"/>
</dbReference>
<comment type="caution">
    <text evidence="3">The sequence shown here is derived from an EMBL/GenBank/DDBJ whole genome shotgun (WGS) entry which is preliminary data.</text>
</comment>
<evidence type="ECO:0000256" key="2">
    <source>
        <dbReference type="SAM" id="Phobius"/>
    </source>
</evidence>
<feature type="compositionally biased region" description="Polar residues" evidence="1">
    <location>
        <begin position="279"/>
        <end position="306"/>
    </location>
</feature>